<dbReference type="EMBL" id="JAPWTJ010001944">
    <property type="protein sequence ID" value="KAJ8968677.1"/>
    <property type="molecule type" value="Genomic_DNA"/>
</dbReference>
<feature type="transmembrane region" description="Helical" evidence="1">
    <location>
        <begin position="19"/>
        <end position="36"/>
    </location>
</feature>
<evidence type="ECO:0000313" key="3">
    <source>
        <dbReference type="Proteomes" id="UP001162164"/>
    </source>
</evidence>
<dbReference type="Proteomes" id="UP001162164">
    <property type="component" value="Unassembled WGS sequence"/>
</dbReference>
<evidence type="ECO:0000313" key="2">
    <source>
        <dbReference type="EMBL" id="KAJ8968677.1"/>
    </source>
</evidence>
<evidence type="ECO:0000256" key="1">
    <source>
        <dbReference type="SAM" id="Phobius"/>
    </source>
</evidence>
<protein>
    <submittedName>
        <fullName evidence="2">Uncharacterized protein</fullName>
    </submittedName>
</protein>
<accession>A0ABQ9IY79</accession>
<keyword evidence="1" id="KW-0812">Transmembrane</keyword>
<sequence length="338" mass="38409">MTNGTVISDFGLLKDAGKATITFLLGVLFVITIFLTRKQGVFAENQLATAEKLTASQGKPQGLFGIKLLGPPPREFTVTIPTSLETTTVKAVTLDYPQLTQYRNNYYPKSIQEIIGYVTKSRKYDTSRKYHQDSEKQQATTQKGFRQNFNASAGFTSSDPFHSYKPTDPSEINLLATASFRFSPPVWKNFQKLYQQTNQQNGLSSSQQVDNSNIKETIRNFAKPFVVTLNIFPMDDSGVTKNGHRISSPSIQREFPYKLQDNTRTRIADRPNKMTIQLNVFPEYFVAIEDKDKVQYIQTESIVDRIIQARMVKREDASCANKCVWCLSMVLIDEFENQ</sequence>
<proteinExistence type="predicted"/>
<gene>
    <name evidence="2" type="ORF">NQ317_003906</name>
</gene>
<keyword evidence="1" id="KW-0472">Membrane</keyword>
<organism evidence="2 3">
    <name type="scientific">Molorchus minor</name>
    <dbReference type="NCBI Taxonomy" id="1323400"/>
    <lineage>
        <taxon>Eukaryota</taxon>
        <taxon>Metazoa</taxon>
        <taxon>Ecdysozoa</taxon>
        <taxon>Arthropoda</taxon>
        <taxon>Hexapoda</taxon>
        <taxon>Insecta</taxon>
        <taxon>Pterygota</taxon>
        <taxon>Neoptera</taxon>
        <taxon>Endopterygota</taxon>
        <taxon>Coleoptera</taxon>
        <taxon>Polyphaga</taxon>
        <taxon>Cucujiformia</taxon>
        <taxon>Chrysomeloidea</taxon>
        <taxon>Cerambycidae</taxon>
        <taxon>Lamiinae</taxon>
        <taxon>Monochamini</taxon>
        <taxon>Molorchus</taxon>
    </lineage>
</organism>
<keyword evidence="1" id="KW-1133">Transmembrane helix</keyword>
<comment type="caution">
    <text evidence="2">The sequence shown here is derived from an EMBL/GenBank/DDBJ whole genome shotgun (WGS) entry which is preliminary data.</text>
</comment>
<keyword evidence="3" id="KW-1185">Reference proteome</keyword>
<name>A0ABQ9IY79_9CUCU</name>
<reference evidence="2" key="1">
    <citation type="journal article" date="2023" name="Insect Mol. Biol.">
        <title>Genome sequencing provides insights into the evolution of gene families encoding plant cell wall-degrading enzymes in longhorned beetles.</title>
        <authorList>
            <person name="Shin N.R."/>
            <person name="Okamura Y."/>
            <person name="Kirsch R."/>
            <person name="Pauchet Y."/>
        </authorList>
    </citation>
    <scope>NUCLEOTIDE SEQUENCE</scope>
    <source>
        <strain evidence="2">MMC_N1</strain>
    </source>
</reference>